<reference evidence="9 10" key="1">
    <citation type="submission" date="2018-06" db="EMBL/GenBank/DDBJ databases">
        <authorList>
            <consortium name="Pathogen Informatics"/>
            <person name="Doyle S."/>
        </authorList>
    </citation>
    <scope>NUCLEOTIDE SEQUENCE [LARGE SCALE GENOMIC DNA]</scope>
    <source>
        <strain evidence="9 10">NCTC13159</strain>
    </source>
</reference>
<keyword evidence="4 6" id="KW-0460">Magnesium</keyword>
<feature type="site" description="Important for catalytic activity" evidence="7">
    <location>
        <position position="250"/>
    </location>
</feature>
<feature type="binding site" evidence="6">
    <location>
        <position position="180"/>
    </location>
    <ligand>
        <name>Mg(2+)</name>
        <dbReference type="ChEBI" id="CHEBI:18420"/>
        <label>1</label>
    </ligand>
</feature>
<feature type="active site" evidence="5">
    <location>
        <position position="138"/>
    </location>
</feature>
<dbReference type="NCBIfam" id="TIGR00633">
    <property type="entry name" value="xth"/>
    <property type="match status" value="1"/>
</dbReference>
<evidence type="ECO:0000256" key="2">
    <source>
        <dbReference type="ARBA" id="ARBA00022723"/>
    </source>
</evidence>
<dbReference type="Pfam" id="PF03372">
    <property type="entry name" value="Exo_endo_phos"/>
    <property type="match status" value="1"/>
</dbReference>
<dbReference type="NCBIfam" id="TIGR00195">
    <property type="entry name" value="exoDNase_III"/>
    <property type="match status" value="1"/>
</dbReference>
<feature type="site" description="Transition state stabilizer" evidence="7">
    <location>
        <position position="180"/>
    </location>
</feature>
<dbReference type="Proteomes" id="UP000254589">
    <property type="component" value="Unassembled WGS sequence"/>
</dbReference>
<dbReference type="InterPro" id="IPR036691">
    <property type="entry name" value="Endo/exonu/phosph_ase_sf"/>
</dbReference>
<keyword evidence="2 6" id="KW-0479">Metal-binding</keyword>
<dbReference type="AlphaFoldDB" id="A0AAJ5D0R0"/>
<dbReference type="PROSITE" id="PS51435">
    <property type="entry name" value="AP_NUCLEASE_F1_4"/>
    <property type="match status" value="1"/>
</dbReference>
<feature type="site" description="Interaction with DNA substrate" evidence="7">
    <location>
        <position position="276"/>
    </location>
</feature>
<dbReference type="GO" id="GO:0008081">
    <property type="term" value="F:phosphoric diester hydrolase activity"/>
    <property type="evidence" value="ECO:0007669"/>
    <property type="project" value="TreeGrafter"/>
</dbReference>
<evidence type="ECO:0000256" key="3">
    <source>
        <dbReference type="ARBA" id="ARBA00022801"/>
    </source>
</evidence>
<comment type="caution">
    <text evidence="9">The sequence shown here is derived from an EMBL/GenBank/DDBJ whole genome shotgun (WGS) entry which is preliminary data.</text>
</comment>
<dbReference type="EMBL" id="UGSJ01000001">
    <property type="protein sequence ID" value="SUA90830.1"/>
    <property type="molecule type" value="Genomic_DNA"/>
</dbReference>
<evidence type="ECO:0000313" key="10">
    <source>
        <dbReference type="Proteomes" id="UP000254589"/>
    </source>
</evidence>
<dbReference type="PROSITE" id="PS00726">
    <property type="entry name" value="AP_NUCLEASE_F1_1"/>
    <property type="match status" value="1"/>
</dbReference>
<evidence type="ECO:0000256" key="6">
    <source>
        <dbReference type="PIRSR" id="PIRSR604808-2"/>
    </source>
</evidence>
<feature type="active site" description="Proton donor/acceptor" evidence="5">
    <location>
        <position position="178"/>
    </location>
</feature>
<dbReference type="GO" id="GO:0006284">
    <property type="term" value="P:base-excision repair"/>
    <property type="evidence" value="ECO:0007669"/>
    <property type="project" value="TreeGrafter"/>
</dbReference>
<feature type="domain" description="Endonuclease/exonuclease/phosphatase" evidence="8">
    <location>
        <begin position="34"/>
        <end position="276"/>
    </location>
</feature>
<evidence type="ECO:0000313" key="9">
    <source>
        <dbReference type="EMBL" id="SUA90830.1"/>
    </source>
</evidence>
<dbReference type="GO" id="GO:0046872">
    <property type="term" value="F:metal ion binding"/>
    <property type="evidence" value="ECO:0007669"/>
    <property type="project" value="UniProtKB-KW"/>
</dbReference>
<proteinExistence type="inferred from homology"/>
<keyword evidence="6" id="KW-0464">Manganese</keyword>
<dbReference type="GO" id="GO:0003677">
    <property type="term" value="F:DNA binding"/>
    <property type="evidence" value="ECO:0007669"/>
    <property type="project" value="InterPro"/>
</dbReference>
<keyword evidence="3 9" id="KW-0378">Hydrolase</keyword>
<dbReference type="PANTHER" id="PTHR22748:SF6">
    <property type="entry name" value="DNA-(APURINIC OR APYRIMIDINIC SITE) ENDONUCLEASE"/>
    <property type="match status" value="1"/>
</dbReference>
<evidence type="ECO:0000256" key="1">
    <source>
        <dbReference type="ARBA" id="ARBA00007092"/>
    </source>
</evidence>
<evidence type="ECO:0000259" key="8">
    <source>
        <dbReference type="Pfam" id="PF03372"/>
    </source>
</evidence>
<comment type="cofactor">
    <cofactor evidence="6">
        <name>Mg(2+)</name>
        <dbReference type="ChEBI" id="CHEBI:18420"/>
    </cofactor>
    <cofactor evidence="6">
        <name>Mn(2+)</name>
        <dbReference type="ChEBI" id="CHEBI:29035"/>
    </cofactor>
    <text evidence="6">Probably binds two magnesium or manganese ions per subunit.</text>
</comment>
<feature type="binding site" evidence="6">
    <location>
        <position position="65"/>
    </location>
    <ligand>
        <name>Mg(2+)</name>
        <dbReference type="ChEBI" id="CHEBI:18420"/>
        <label>1</label>
    </ligand>
</feature>
<sequence>MARAPPVGGDCGILAADIFPLPRERGASTSMRIITANLNGVRSAAKKGFFEWFGNQEADILCVQEIKAQLPDMTPDFLKPHDYQGYFHYAQKKGYSGAGVYVRREPDDILIGWGNEEFDAEGRYVEVRYGNLSVISVYIPSGSSGEERQAAKFRFMADFMPHLLSLKAAGREVVLCGDVNIAHKEIDIKNWKGNLKNSGFLPEERAWLTQLFDDHGYVDVFRTLDARPEQYTWWSNRGQAYAKNVGWRIDYQIATPGIAGKAKATSVFRDIKFSDHAPLTVDYDHAL</sequence>
<dbReference type="GO" id="GO:0003906">
    <property type="term" value="F:DNA-(apurinic or apyrimidinic site) endonuclease activity"/>
    <property type="evidence" value="ECO:0007669"/>
    <property type="project" value="TreeGrafter"/>
</dbReference>
<protein>
    <submittedName>
        <fullName evidence="9">Exodeoxyribonuclease</fullName>
        <ecNumber evidence="9">3.1.11.2</ecNumber>
    </submittedName>
</protein>
<gene>
    <name evidence="9" type="primary">exoA</name>
    <name evidence="9" type="ORF">NCTC13159_02317</name>
</gene>
<organism evidence="9 10">
    <name type="scientific">Pandoraea pulmonicola</name>
    <dbReference type="NCBI Taxonomy" id="93221"/>
    <lineage>
        <taxon>Bacteria</taxon>
        <taxon>Pseudomonadati</taxon>
        <taxon>Pseudomonadota</taxon>
        <taxon>Betaproteobacteria</taxon>
        <taxon>Burkholderiales</taxon>
        <taxon>Burkholderiaceae</taxon>
        <taxon>Pandoraea</taxon>
    </lineage>
</organism>
<evidence type="ECO:0000256" key="5">
    <source>
        <dbReference type="PIRSR" id="PIRSR604808-1"/>
    </source>
</evidence>
<dbReference type="EC" id="3.1.11.2" evidence="9"/>
<dbReference type="CDD" id="cd10281">
    <property type="entry name" value="Nape_like_AP-endo"/>
    <property type="match status" value="1"/>
</dbReference>
<dbReference type="InterPro" id="IPR005135">
    <property type="entry name" value="Endo/exonuclease/phosphatase"/>
</dbReference>
<dbReference type="GO" id="GO:0008311">
    <property type="term" value="F:double-stranded DNA 3'-5' DNA exonuclease activity"/>
    <property type="evidence" value="ECO:0007669"/>
    <property type="project" value="UniProtKB-EC"/>
</dbReference>
<comment type="similarity">
    <text evidence="1">Belongs to the DNA repair enzymes AP/ExoA family.</text>
</comment>
<accession>A0AAJ5D0R0</accession>
<dbReference type="Gene3D" id="3.60.10.10">
    <property type="entry name" value="Endonuclease/exonuclease/phosphatase"/>
    <property type="match status" value="1"/>
</dbReference>
<feature type="active site" description="Proton acceptor" evidence="5">
    <location>
        <position position="276"/>
    </location>
</feature>
<name>A0AAJ5D0R0_PANPU</name>
<feature type="binding site" evidence="6">
    <location>
        <position position="37"/>
    </location>
    <ligand>
        <name>Mg(2+)</name>
        <dbReference type="ChEBI" id="CHEBI:18420"/>
        <label>1</label>
    </ligand>
</feature>
<feature type="binding site" evidence="6">
    <location>
        <position position="276"/>
    </location>
    <ligand>
        <name>Mg(2+)</name>
        <dbReference type="ChEBI" id="CHEBI:18420"/>
        <label>1</label>
    </ligand>
</feature>
<feature type="binding site" evidence="6">
    <location>
        <position position="178"/>
    </location>
    <ligand>
        <name>Mg(2+)</name>
        <dbReference type="ChEBI" id="CHEBI:18420"/>
        <label>1</label>
    </ligand>
</feature>
<dbReference type="InterPro" id="IPR004808">
    <property type="entry name" value="AP_endonuc_1"/>
</dbReference>
<dbReference type="FunFam" id="3.60.10.10:FF:000026">
    <property type="entry name" value="Exodeoxyribonuclease III"/>
    <property type="match status" value="1"/>
</dbReference>
<dbReference type="PANTHER" id="PTHR22748">
    <property type="entry name" value="AP ENDONUCLEASE"/>
    <property type="match status" value="1"/>
</dbReference>
<dbReference type="SUPFAM" id="SSF56219">
    <property type="entry name" value="DNase I-like"/>
    <property type="match status" value="1"/>
</dbReference>
<evidence type="ECO:0000256" key="4">
    <source>
        <dbReference type="ARBA" id="ARBA00022842"/>
    </source>
</evidence>
<dbReference type="InterPro" id="IPR020847">
    <property type="entry name" value="AP_endonuclease_F1_BS"/>
</dbReference>
<feature type="binding site" evidence="6">
    <location>
        <position position="275"/>
    </location>
    <ligand>
        <name>Mg(2+)</name>
        <dbReference type="ChEBI" id="CHEBI:18420"/>
        <label>1</label>
    </ligand>
</feature>
<evidence type="ECO:0000256" key="7">
    <source>
        <dbReference type="PIRSR" id="PIRSR604808-3"/>
    </source>
</evidence>